<protein>
    <submittedName>
        <fullName evidence="1">Uncharacterized protein</fullName>
    </submittedName>
</protein>
<keyword evidence="2" id="KW-1185">Reference proteome</keyword>
<dbReference type="Proteomes" id="UP000410492">
    <property type="component" value="Unassembled WGS sequence"/>
</dbReference>
<accession>A0A653CZV0</accession>
<sequence length="36" mass="3868">MELQIFKSSALEKDLNAARNSLGVAKNVGHQTGIAR</sequence>
<evidence type="ECO:0000313" key="1">
    <source>
        <dbReference type="EMBL" id="VEN52808.1"/>
    </source>
</evidence>
<dbReference type="EMBL" id="CAACVG010009303">
    <property type="protein sequence ID" value="VEN52808.1"/>
    <property type="molecule type" value="Genomic_DNA"/>
</dbReference>
<proteinExistence type="predicted"/>
<organism evidence="1 2">
    <name type="scientific">Callosobruchus maculatus</name>
    <name type="common">Southern cowpea weevil</name>
    <name type="synonym">Pulse bruchid</name>
    <dbReference type="NCBI Taxonomy" id="64391"/>
    <lineage>
        <taxon>Eukaryota</taxon>
        <taxon>Metazoa</taxon>
        <taxon>Ecdysozoa</taxon>
        <taxon>Arthropoda</taxon>
        <taxon>Hexapoda</taxon>
        <taxon>Insecta</taxon>
        <taxon>Pterygota</taxon>
        <taxon>Neoptera</taxon>
        <taxon>Endopterygota</taxon>
        <taxon>Coleoptera</taxon>
        <taxon>Polyphaga</taxon>
        <taxon>Cucujiformia</taxon>
        <taxon>Chrysomeloidea</taxon>
        <taxon>Chrysomelidae</taxon>
        <taxon>Bruchinae</taxon>
        <taxon>Bruchini</taxon>
        <taxon>Callosobruchus</taxon>
    </lineage>
</organism>
<gene>
    <name evidence="1" type="ORF">CALMAC_LOCUS12817</name>
</gene>
<dbReference type="AlphaFoldDB" id="A0A653CZV0"/>
<reference evidence="1 2" key="1">
    <citation type="submission" date="2019-01" db="EMBL/GenBank/DDBJ databases">
        <authorList>
            <person name="Sayadi A."/>
        </authorList>
    </citation>
    <scope>NUCLEOTIDE SEQUENCE [LARGE SCALE GENOMIC DNA]</scope>
</reference>
<evidence type="ECO:0000313" key="2">
    <source>
        <dbReference type="Proteomes" id="UP000410492"/>
    </source>
</evidence>
<name>A0A653CZV0_CALMS</name>